<comment type="caution">
    <text evidence="2">The sequence shown here is derived from an EMBL/GenBank/DDBJ whole genome shotgun (WGS) entry which is preliminary data.</text>
</comment>
<evidence type="ECO:0000256" key="1">
    <source>
        <dbReference type="SAM" id="MobiDB-lite"/>
    </source>
</evidence>
<proteinExistence type="predicted"/>
<dbReference type="HOGENOM" id="CLU_436220_0_0_1"/>
<evidence type="ECO:0000313" key="3">
    <source>
        <dbReference type="Proteomes" id="UP000019462"/>
    </source>
</evidence>
<dbReference type="Proteomes" id="UP000019462">
    <property type="component" value="Unassembled WGS sequence"/>
</dbReference>
<feature type="region of interest" description="Disordered" evidence="1">
    <location>
        <begin position="217"/>
        <end position="254"/>
    </location>
</feature>
<dbReference type="OrthoDB" id="2107640at2759"/>
<name>W3VSL6_MOEAP</name>
<dbReference type="EMBL" id="AWNI01000005">
    <property type="protein sequence ID" value="ETS64628.1"/>
    <property type="molecule type" value="Genomic_DNA"/>
</dbReference>
<keyword evidence="3" id="KW-1185">Reference proteome</keyword>
<protein>
    <submittedName>
        <fullName evidence="2">Uncharacterized protein</fullName>
    </submittedName>
</protein>
<sequence>MLMSTLLHLDSAAWGRKVNFTQYAAVAAELLHASRDAIEANTSFQELAFHAAGSAALPKASWLDFDAHPGDCACQIRPAGLHLLVCAFRSDPHKTKAKLQGTLDRLLEVATFAKETFHQLCTLNLNVAKIGAGLDRKSMILEDFCYAIGAGTWFDQICQPDLWLAASPSKSLRRTLVSQDDAAHLPTLANDSVSYKERTWPMHAGCKDLVAKHDDASAASSPSTASTRSLSTQISPASSIKGGESSSSLATSTSPTDTITFKIDTTEVKQPRVRFQVEDWNFVVRWIVICFSIGRYRQISPNKKNDALIYRISISDALKRLNIRDGALLQCKSAKGAHRCPHSKAQASVEAKATTEIERLQSWTSHASADLVINLSQLSNSSGQQVGESFSIGPREVGCVPTFLTIQPLLLAWKQLNLPIFIVLKTINMLIEAVSPQQAASADGAQGLSLPHAVFYSQRVCVSLSQGDPKLSNCRLVEEMELKDNVPASLLPRTSVGRGLDSDSEEFVRILSNGGLHDMLLAFFAQHRARLILTARSLFPSALYATRMDHSCDFPFPKADSKTLRAWHLEQQEWVNYSMQHGCNYENATAMVPRHCFYATPSELIRICEQAVHSGSTLSVPGFTQAR</sequence>
<dbReference type="AlphaFoldDB" id="W3VSL6"/>
<accession>W3VSL6</accession>
<evidence type="ECO:0000313" key="2">
    <source>
        <dbReference type="EMBL" id="ETS64628.1"/>
    </source>
</evidence>
<gene>
    <name evidence="2" type="ORF">PaG_01098</name>
</gene>
<organism evidence="2 3">
    <name type="scientific">Moesziomyces aphidis</name>
    <name type="common">Pseudozyma aphidis</name>
    <dbReference type="NCBI Taxonomy" id="84754"/>
    <lineage>
        <taxon>Eukaryota</taxon>
        <taxon>Fungi</taxon>
        <taxon>Dikarya</taxon>
        <taxon>Basidiomycota</taxon>
        <taxon>Ustilaginomycotina</taxon>
        <taxon>Ustilaginomycetes</taxon>
        <taxon>Ustilaginales</taxon>
        <taxon>Ustilaginaceae</taxon>
        <taxon>Moesziomyces</taxon>
    </lineage>
</organism>
<reference evidence="2 3" key="1">
    <citation type="journal article" date="2014" name="Genome Announc.">
        <title>Genome sequence of the basidiomycetous fungus Pseudozyma aphidis DSM70725, an efficient producer of biosurfactant mannosylerythritol lipids.</title>
        <authorList>
            <person name="Lorenz S."/>
            <person name="Guenther M."/>
            <person name="Grumaz C."/>
            <person name="Rupp S."/>
            <person name="Zibek S."/>
            <person name="Sohn K."/>
        </authorList>
    </citation>
    <scope>NUCLEOTIDE SEQUENCE [LARGE SCALE GENOMIC DNA]</scope>
    <source>
        <strain evidence="3">ATCC 32657 / CBS 517.83 / DSM 70725 / JCM 10318 / NBRC 10182 / NRRL Y-7954 / St-0401</strain>
    </source>
</reference>